<dbReference type="RefSeq" id="WP_388343947.1">
    <property type="nucleotide sequence ID" value="NZ_JBIAFJ010000003.1"/>
</dbReference>
<name>A0ABW6KRL9_9ACTN</name>
<evidence type="ECO:0000313" key="2">
    <source>
        <dbReference type="EMBL" id="MFE9169120.1"/>
    </source>
</evidence>
<accession>A0ABW6KRL9</accession>
<sequence>MERFARAHNVSWYPELTRSSGDRRGIVRVDDGKPFRTGGNTVRPAYTCPLGASEWGRDEGNPDLPG</sequence>
<dbReference type="Proteomes" id="UP001601197">
    <property type="component" value="Unassembled WGS sequence"/>
</dbReference>
<dbReference type="EMBL" id="JBIAFJ010000003">
    <property type="protein sequence ID" value="MFE9169120.1"/>
    <property type="molecule type" value="Genomic_DNA"/>
</dbReference>
<proteinExistence type="predicted"/>
<evidence type="ECO:0000313" key="3">
    <source>
        <dbReference type="Proteomes" id="UP001601197"/>
    </source>
</evidence>
<keyword evidence="3" id="KW-1185">Reference proteome</keyword>
<gene>
    <name evidence="2" type="ORF">ACFYNZ_06270</name>
</gene>
<organism evidence="2 3">
    <name type="scientific">Streptomyces kebangsaanensis</name>
    <dbReference type="NCBI Taxonomy" id="864058"/>
    <lineage>
        <taxon>Bacteria</taxon>
        <taxon>Bacillati</taxon>
        <taxon>Actinomycetota</taxon>
        <taxon>Actinomycetes</taxon>
        <taxon>Kitasatosporales</taxon>
        <taxon>Streptomycetaceae</taxon>
        <taxon>Streptomyces</taxon>
    </lineage>
</organism>
<comment type="caution">
    <text evidence="2">The sequence shown here is derived from an EMBL/GenBank/DDBJ whole genome shotgun (WGS) entry which is preliminary data.</text>
</comment>
<evidence type="ECO:0000256" key="1">
    <source>
        <dbReference type="SAM" id="MobiDB-lite"/>
    </source>
</evidence>
<reference evidence="2 3" key="1">
    <citation type="submission" date="2024-10" db="EMBL/GenBank/DDBJ databases">
        <title>The Natural Products Discovery Center: Release of the First 8490 Sequenced Strains for Exploring Actinobacteria Biosynthetic Diversity.</title>
        <authorList>
            <person name="Kalkreuter E."/>
            <person name="Kautsar S.A."/>
            <person name="Yang D."/>
            <person name="Bader C.D."/>
            <person name="Teijaro C.N."/>
            <person name="Fluegel L."/>
            <person name="Davis C.M."/>
            <person name="Simpson J.R."/>
            <person name="Lauterbach L."/>
            <person name="Steele A.D."/>
            <person name="Gui C."/>
            <person name="Meng S."/>
            <person name="Li G."/>
            <person name="Viehrig K."/>
            <person name="Ye F."/>
            <person name="Su P."/>
            <person name="Kiefer A.F."/>
            <person name="Nichols A."/>
            <person name="Cepeda A.J."/>
            <person name="Yan W."/>
            <person name="Fan B."/>
            <person name="Jiang Y."/>
            <person name="Adhikari A."/>
            <person name="Zheng C.-J."/>
            <person name="Schuster L."/>
            <person name="Cowan T.M."/>
            <person name="Smanski M.J."/>
            <person name="Chevrette M.G."/>
            <person name="De Carvalho L.P.S."/>
            <person name="Shen B."/>
        </authorList>
    </citation>
    <scope>NUCLEOTIDE SEQUENCE [LARGE SCALE GENOMIC DNA]</scope>
    <source>
        <strain evidence="2 3">NPDC007147</strain>
    </source>
</reference>
<protein>
    <submittedName>
        <fullName evidence="2">Uncharacterized protein</fullName>
    </submittedName>
</protein>
<feature type="region of interest" description="Disordered" evidence="1">
    <location>
        <begin position="47"/>
        <end position="66"/>
    </location>
</feature>